<evidence type="ECO:0000256" key="1">
    <source>
        <dbReference type="SAM" id="MobiDB-lite"/>
    </source>
</evidence>
<proteinExistence type="predicted"/>
<comment type="caution">
    <text evidence="2">The sequence shown here is derived from an EMBL/GenBank/DDBJ whole genome shotgun (WGS) entry which is preliminary data.</text>
</comment>
<evidence type="ECO:0000313" key="3">
    <source>
        <dbReference type="Proteomes" id="UP001432027"/>
    </source>
</evidence>
<reference evidence="2" key="1">
    <citation type="submission" date="2023-10" db="EMBL/GenBank/DDBJ databases">
        <title>Genome assembly of Pristionchus species.</title>
        <authorList>
            <person name="Yoshida K."/>
            <person name="Sommer R.J."/>
        </authorList>
    </citation>
    <scope>NUCLEOTIDE SEQUENCE</scope>
    <source>
        <strain evidence="2">RS0144</strain>
    </source>
</reference>
<name>A0AAV5S734_9BILA</name>
<feature type="region of interest" description="Disordered" evidence="1">
    <location>
        <begin position="1"/>
        <end position="28"/>
    </location>
</feature>
<feature type="non-terminal residue" evidence="2">
    <location>
        <position position="82"/>
    </location>
</feature>
<sequence length="82" mass="9483">MRQVFLHRRPHSPRITTTSEKKALARPHPSLARKLNATRTKMRTMSMTVMMSDTLRAEVITMVYGRWVVRAGRGEEKPASFE</sequence>
<dbReference type="AlphaFoldDB" id="A0AAV5S734"/>
<protein>
    <recommendedName>
        <fullName evidence="4">Ribosomal protein</fullName>
    </recommendedName>
</protein>
<dbReference type="Proteomes" id="UP001432027">
    <property type="component" value="Unassembled WGS sequence"/>
</dbReference>
<evidence type="ECO:0008006" key="4">
    <source>
        <dbReference type="Google" id="ProtNLM"/>
    </source>
</evidence>
<gene>
    <name evidence="2" type="ORF">PENTCL1PPCAC_876</name>
</gene>
<evidence type="ECO:0000313" key="2">
    <source>
        <dbReference type="EMBL" id="GMS78701.1"/>
    </source>
</evidence>
<feature type="compositionally biased region" description="Basic residues" evidence="1">
    <location>
        <begin position="1"/>
        <end position="12"/>
    </location>
</feature>
<dbReference type="EMBL" id="BTSX01000001">
    <property type="protein sequence ID" value="GMS78701.1"/>
    <property type="molecule type" value="Genomic_DNA"/>
</dbReference>
<keyword evidence="3" id="KW-1185">Reference proteome</keyword>
<organism evidence="2 3">
    <name type="scientific">Pristionchus entomophagus</name>
    <dbReference type="NCBI Taxonomy" id="358040"/>
    <lineage>
        <taxon>Eukaryota</taxon>
        <taxon>Metazoa</taxon>
        <taxon>Ecdysozoa</taxon>
        <taxon>Nematoda</taxon>
        <taxon>Chromadorea</taxon>
        <taxon>Rhabditida</taxon>
        <taxon>Rhabditina</taxon>
        <taxon>Diplogasteromorpha</taxon>
        <taxon>Diplogasteroidea</taxon>
        <taxon>Neodiplogasteridae</taxon>
        <taxon>Pristionchus</taxon>
    </lineage>
</organism>
<accession>A0AAV5S734</accession>